<dbReference type="Pfam" id="PF01237">
    <property type="entry name" value="Oxysterol_BP"/>
    <property type="match status" value="1"/>
</dbReference>
<dbReference type="InterPro" id="IPR037239">
    <property type="entry name" value="OSBP_sf"/>
</dbReference>
<evidence type="ECO:0000256" key="1">
    <source>
        <dbReference type="ARBA" id="ARBA00008842"/>
    </source>
</evidence>
<organism evidence="3 4">
    <name type="scientific">Glomus cerebriforme</name>
    <dbReference type="NCBI Taxonomy" id="658196"/>
    <lineage>
        <taxon>Eukaryota</taxon>
        <taxon>Fungi</taxon>
        <taxon>Fungi incertae sedis</taxon>
        <taxon>Mucoromycota</taxon>
        <taxon>Glomeromycotina</taxon>
        <taxon>Glomeromycetes</taxon>
        <taxon>Glomerales</taxon>
        <taxon>Glomeraceae</taxon>
        <taxon>Glomus</taxon>
    </lineage>
</organism>
<dbReference type="SUPFAM" id="SSF144000">
    <property type="entry name" value="Oxysterol-binding protein-like"/>
    <property type="match status" value="1"/>
</dbReference>
<dbReference type="STRING" id="658196.A0A397SJ27"/>
<comment type="caution">
    <text evidence="3">The sequence shown here is derived from an EMBL/GenBank/DDBJ whole genome shotgun (WGS) entry which is preliminary data.</text>
</comment>
<dbReference type="EMBL" id="QKYT01000462">
    <property type="protein sequence ID" value="RIA84899.1"/>
    <property type="molecule type" value="Genomic_DNA"/>
</dbReference>
<evidence type="ECO:0000256" key="2">
    <source>
        <dbReference type="RuleBase" id="RU003844"/>
    </source>
</evidence>
<dbReference type="AlphaFoldDB" id="A0A397SJ27"/>
<dbReference type="Proteomes" id="UP000265703">
    <property type="component" value="Unassembled WGS sequence"/>
</dbReference>
<accession>A0A397SJ27</accession>
<comment type="similarity">
    <text evidence="1 2">Belongs to the OSBP family.</text>
</comment>
<gene>
    <name evidence="3" type="ORF">C1645_698225</name>
</gene>
<keyword evidence="4" id="KW-1185">Reference proteome</keyword>
<dbReference type="OrthoDB" id="14833at2759"/>
<dbReference type="Gene3D" id="2.40.160.120">
    <property type="match status" value="1"/>
</dbReference>
<dbReference type="InterPro" id="IPR018494">
    <property type="entry name" value="Oxysterol-bd_CS"/>
</dbReference>
<proteinExistence type="inferred from homology"/>
<dbReference type="PANTHER" id="PTHR10972">
    <property type="entry name" value="OXYSTEROL-BINDING PROTEIN-RELATED"/>
    <property type="match status" value="1"/>
</dbReference>
<dbReference type="GO" id="GO:0016020">
    <property type="term" value="C:membrane"/>
    <property type="evidence" value="ECO:0007669"/>
    <property type="project" value="TreeGrafter"/>
</dbReference>
<dbReference type="PANTHER" id="PTHR10972:SF212">
    <property type="entry name" value="OXYSTEROL-BINDING PROTEIN-LIKE PROTEIN 1"/>
    <property type="match status" value="1"/>
</dbReference>
<dbReference type="GO" id="GO:0005829">
    <property type="term" value="C:cytosol"/>
    <property type="evidence" value="ECO:0007669"/>
    <property type="project" value="TreeGrafter"/>
</dbReference>
<protein>
    <submittedName>
        <fullName evidence="3">Oxysterol-binding protein-like protein OBPa</fullName>
    </submittedName>
</protein>
<dbReference type="GO" id="GO:0032934">
    <property type="term" value="F:sterol binding"/>
    <property type="evidence" value="ECO:0007669"/>
    <property type="project" value="TreeGrafter"/>
</dbReference>
<dbReference type="InterPro" id="IPR000648">
    <property type="entry name" value="Oxysterol-bd"/>
</dbReference>
<sequence length="425" mass="48586">MDLESSDKTLDHLISERHRKVTTSLHLEESDNDHQSKFKTLFGLLKNFIGVKDIVSLRISLPAQLLEPIGNLEYWNYNDRPDYLLCIGDSDDPVERMLASIRWWFSKDLKHVKGKLIKPYNSILGEQFSCHWDVTSPKFDNGKFIDDPVSNLTGISKGEKKYRVTCINEQISHHPPVSAFYYLCEEKGVSAYGIDQIVAKFTGTSVKVGPGEQNKGIYINLAKRDNEEYLLAHPVASVQGWLKASLYIAVSESCIITCPKTKLKTILEYKEEKWLGKPKFAIEGKIFRYDPKNDDINKLKNINDDNVVAEITGSWRGQVHATRRGTNETRLLLDMEKLEAVPKQVKPLSQQGPLESRKVWQHVTSALFSKDYTKATKEKQIIEERQRQKAAERKSNKQEFESVLFKLPVIRGKPELKHAGIDALK</sequence>
<dbReference type="Gene3D" id="6.10.140.1150">
    <property type="match status" value="1"/>
</dbReference>
<evidence type="ECO:0000313" key="3">
    <source>
        <dbReference type="EMBL" id="RIA84899.1"/>
    </source>
</evidence>
<evidence type="ECO:0000313" key="4">
    <source>
        <dbReference type="Proteomes" id="UP000265703"/>
    </source>
</evidence>
<dbReference type="PROSITE" id="PS01013">
    <property type="entry name" value="OSBP"/>
    <property type="match status" value="1"/>
</dbReference>
<reference evidence="3 4" key="1">
    <citation type="submission" date="2018-06" db="EMBL/GenBank/DDBJ databases">
        <title>Comparative genomics reveals the genomic features of Rhizophagus irregularis, R. cerebriforme, R. diaphanum and Gigaspora rosea, and their symbiotic lifestyle signature.</title>
        <authorList>
            <person name="Morin E."/>
            <person name="San Clemente H."/>
            <person name="Chen E.C.H."/>
            <person name="De La Providencia I."/>
            <person name="Hainaut M."/>
            <person name="Kuo A."/>
            <person name="Kohler A."/>
            <person name="Murat C."/>
            <person name="Tang N."/>
            <person name="Roy S."/>
            <person name="Loubradou J."/>
            <person name="Henrissat B."/>
            <person name="Grigoriev I.V."/>
            <person name="Corradi N."/>
            <person name="Roux C."/>
            <person name="Martin F.M."/>
        </authorList>
    </citation>
    <scope>NUCLEOTIDE SEQUENCE [LARGE SCALE GENOMIC DNA]</scope>
    <source>
        <strain evidence="3 4">DAOM 227022</strain>
    </source>
</reference>
<name>A0A397SJ27_9GLOM</name>